<comment type="caution">
    <text evidence="1">The sequence shown here is derived from an EMBL/GenBank/DDBJ whole genome shotgun (WGS) entry which is preliminary data.</text>
</comment>
<evidence type="ECO:0000313" key="1">
    <source>
        <dbReference type="EMBL" id="RST60143.1"/>
    </source>
</evidence>
<dbReference type="RefSeq" id="WP_120117214.1">
    <property type="nucleotide sequence ID" value="NZ_QYTW02000006.1"/>
</dbReference>
<dbReference type="EMBL" id="QYTW02000006">
    <property type="protein sequence ID" value="RST60143.1"/>
    <property type="molecule type" value="Genomic_DNA"/>
</dbReference>
<reference evidence="1 2" key="1">
    <citation type="submission" date="2018-12" db="EMBL/GenBank/DDBJ databases">
        <authorList>
            <person name="Sun L."/>
            <person name="Chen Z."/>
        </authorList>
    </citation>
    <scope>NUCLEOTIDE SEQUENCE [LARGE SCALE GENOMIC DNA]</scope>
    <source>
        <strain evidence="1 2">LMG 29736</strain>
    </source>
</reference>
<dbReference type="OrthoDB" id="2895033at2"/>
<name>A0A429XAP6_SIMTE</name>
<evidence type="ECO:0000313" key="2">
    <source>
        <dbReference type="Proteomes" id="UP000287296"/>
    </source>
</evidence>
<dbReference type="Proteomes" id="UP000287296">
    <property type="component" value="Unassembled WGS sequence"/>
</dbReference>
<organism evidence="1 2">
    <name type="scientific">Siminovitchia terrae</name>
    <name type="common">Bacillus terrae</name>
    <dbReference type="NCBI Taxonomy" id="1914933"/>
    <lineage>
        <taxon>Bacteria</taxon>
        <taxon>Bacillati</taxon>
        <taxon>Bacillota</taxon>
        <taxon>Bacilli</taxon>
        <taxon>Bacillales</taxon>
        <taxon>Bacillaceae</taxon>
        <taxon>Siminovitchia</taxon>
    </lineage>
</organism>
<protein>
    <submittedName>
        <fullName evidence="1">Uncharacterized protein</fullName>
    </submittedName>
</protein>
<gene>
    <name evidence="1" type="ORF">D5F11_008780</name>
</gene>
<sequence>MSSKKEFYLLVEAVRGSEGKRFLEVNTKIVLFEGGGMEEKLSFFYNAIDCRTFDIIQYNPVLDLVVDDEGLFVSGNPVFEFKNGIQIVGSFLVGRQVMTKEGLETVGFPSEKGFV</sequence>
<accession>A0A429XAP6</accession>
<proteinExistence type="predicted"/>
<dbReference type="AlphaFoldDB" id="A0A429XAP6"/>